<evidence type="ECO:0000313" key="2">
    <source>
        <dbReference type="EMBL" id="MFB9818843.1"/>
    </source>
</evidence>
<dbReference type="CDD" id="cd00090">
    <property type="entry name" value="HTH_ARSR"/>
    <property type="match status" value="1"/>
</dbReference>
<name>A0ABV5XVT2_ARTRM</name>
<keyword evidence="3" id="KW-1185">Reference proteome</keyword>
<evidence type="ECO:0000256" key="1">
    <source>
        <dbReference type="SAM" id="MobiDB-lite"/>
    </source>
</evidence>
<gene>
    <name evidence="2" type="ORF">ACFFP1_04930</name>
</gene>
<dbReference type="Gene3D" id="1.10.10.10">
    <property type="entry name" value="Winged helix-like DNA-binding domain superfamily/Winged helix DNA-binding domain"/>
    <property type="match status" value="1"/>
</dbReference>
<dbReference type="Proteomes" id="UP001589702">
    <property type="component" value="Unassembled WGS sequence"/>
</dbReference>
<evidence type="ECO:0000313" key="3">
    <source>
        <dbReference type="Proteomes" id="UP001589702"/>
    </source>
</evidence>
<organism evidence="2 3">
    <name type="scientific">Arthrobacter ramosus</name>
    <dbReference type="NCBI Taxonomy" id="1672"/>
    <lineage>
        <taxon>Bacteria</taxon>
        <taxon>Bacillati</taxon>
        <taxon>Actinomycetota</taxon>
        <taxon>Actinomycetes</taxon>
        <taxon>Micrococcales</taxon>
        <taxon>Micrococcaceae</taxon>
        <taxon>Arthrobacter</taxon>
    </lineage>
</organism>
<proteinExistence type="predicted"/>
<reference evidence="2 3" key="1">
    <citation type="submission" date="2024-09" db="EMBL/GenBank/DDBJ databases">
        <authorList>
            <person name="Sun Q."/>
            <person name="Mori K."/>
        </authorList>
    </citation>
    <scope>NUCLEOTIDE SEQUENCE [LARGE SCALE GENOMIC DNA]</scope>
    <source>
        <strain evidence="2 3">JCM 1334</strain>
    </source>
</reference>
<feature type="compositionally biased region" description="Basic and acidic residues" evidence="1">
    <location>
        <begin position="104"/>
        <end position="121"/>
    </location>
</feature>
<protein>
    <submittedName>
        <fullName evidence="2">Winged helix-turn-helix domain-containing protein</fullName>
    </submittedName>
</protein>
<dbReference type="Pfam" id="PF12840">
    <property type="entry name" value="HTH_20"/>
    <property type="match status" value="1"/>
</dbReference>
<feature type="compositionally biased region" description="Basic and acidic residues" evidence="1">
    <location>
        <begin position="127"/>
        <end position="141"/>
    </location>
</feature>
<accession>A0ABV5XVT2</accession>
<dbReference type="RefSeq" id="WP_372460894.1">
    <property type="nucleotide sequence ID" value="NZ_BAAAWN010000001.1"/>
</dbReference>
<dbReference type="SUPFAM" id="SSF46785">
    <property type="entry name" value="Winged helix' DNA-binding domain"/>
    <property type="match status" value="1"/>
</dbReference>
<dbReference type="InterPro" id="IPR036388">
    <property type="entry name" value="WH-like_DNA-bd_sf"/>
</dbReference>
<dbReference type="InterPro" id="IPR036390">
    <property type="entry name" value="WH_DNA-bd_sf"/>
</dbReference>
<feature type="region of interest" description="Disordered" evidence="1">
    <location>
        <begin position="83"/>
        <end position="141"/>
    </location>
</feature>
<dbReference type="EMBL" id="JBHMBC010000007">
    <property type="protein sequence ID" value="MFB9818843.1"/>
    <property type="molecule type" value="Genomic_DNA"/>
</dbReference>
<sequence length="141" mass="15818">MSNILMNKTRSQIVRFLVRNGPTTCTEISNGLRTSSSTIRRHLNLLHRVGLVQRSSGEFDVSPERVQGQINDLGASFHNTVMPPSSSVPMNEEHGWPFCQRSTRGRDGDTDDNDARTQHHDRSCRRTMADPEGHLHPVADS</sequence>
<comment type="caution">
    <text evidence="2">The sequence shown here is derived from an EMBL/GenBank/DDBJ whole genome shotgun (WGS) entry which is preliminary data.</text>
</comment>
<dbReference type="InterPro" id="IPR011991">
    <property type="entry name" value="ArsR-like_HTH"/>
</dbReference>